<organism evidence="2 3">
    <name type="scientific">Triparma laevis f. inornata</name>
    <dbReference type="NCBI Taxonomy" id="1714386"/>
    <lineage>
        <taxon>Eukaryota</taxon>
        <taxon>Sar</taxon>
        <taxon>Stramenopiles</taxon>
        <taxon>Ochrophyta</taxon>
        <taxon>Bolidophyceae</taxon>
        <taxon>Parmales</taxon>
        <taxon>Triparmaceae</taxon>
        <taxon>Triparma</taxon>
    </lineage>
</organism>
<feature type="transmembrane region" description="Helical" evidence="1">
    <location>
        <begin position="74"/>
        <end position="94"/>
    </location>
</feature>
<protein>
    <submittedName>
        <fullName evidence="2">Uncharacterized protein</fullName>
    </submittedName>
</protein>
<feature type="transmembrane region" description="Helical" evidence="1">
    <location>
        <begin position="7"/>
        <end position="29"/>
    </location>
</feature>
<evidence type="ECO:0000256" key="1">
    <source>
        <dbReference type="SAM" id="Phobius"/>
    </source>
</evidence>
<proteinExistence type="predicted"/>
<dbReference type="Proteomes" id="UP001162640">
    <property type="component" value="Unassembled WGS sequence"/>
</dbReference>
<name>A0A9W6ZNG7_9STRA</name>
<evidence type="ECO:0000313" key="3">
    <source>
        <dbReference type="Proteomes" id="UP001162640"/>
    </source>
</evidence>
<gene>
    <name evidence="2" type="ORF">TL16_g01849</name>
</gene>
<dbReference type="AlphaFoldDB" id="A0A9W6ZNG7"/>
<evidence type="ECO:0000313" key="2">
    <source>
        <dbReference type="EMBL" id="GMH55211.1"/>
    </source>
</evidence>
<sequence length="138" mass="14932">MIPALALFWNGAICSVYGYLFLANPGFLLSNYYGTSQEIDSVSGSICRYYGATLLCLAFLFLHYIPFKEKQGPGLRLGMMLSGAYVVVAAYRVVLEKDVASAGAIAAANKTMILQGITLVLSYVGFKAAPKAEKKKKK</sequence>
<comment type="caution">
    <text evidence="2">The sequence shown here is derived from an EMBL/GenBank/DDBJ whole genome shotgun (WGS) entry which is preliminary data.</text>
</comment>
<reference evidence="3" key="1">
    <citation type="journal article" date="2023" name="Commun. Biol.">
        <title>Genome analysis of Parmales, the sister group of diatoms, reveals the evolutionary specialization of diatoms from phago-mixotrophs to photoautotrophs.</title>
        <authorList>
            <person name="Ban H."/>
            <person name="Sato S."/>
            <person name="Yoshikawa S."/>
            <person name="Yamada K."/>
            <person name="Nakamura Y."/>
            <person name="Ichinomiya M."/>
            <person name="Sato N."/>
            <person name="Blanc-Mathieu R."/>
            <person name="Endo H."/>
            <person name="Kuwata A."/>
            <person name="Ogata H."/>
        </authorList>
    </citation>
    <scope>NUCLEOTIDE SEQUENCE [LARGE SCALE GENOMIC DNA]</scope>
</reference>
<keyword evidence="1" id="KW-0472">Membrane</keyword>
<dbReference type="EMBL" id="BLQM01000043">
    <property type="protein sequence ID" value="GMH55211.1"/>
    <property type="molecule type" value="Genomic_DNA"/>
</dbReference>
<keyword evidence="1" id="KW-0812">Transmembrane</keyword>
<feature type="transmembrane region" description="Helical" evidence="1">
    <location>
        <begin position="100"/>
        <end position="126"/>
    </location>
</feature>
<feature type="transmembrane region" description="Helical" evidence="1">
    <location>
        <begin position="49"/>
        <end position="67"/>
    </location>
</feature>
<accession>A0A9W6ZNG7</accession>
<keyword evidence="1" id="KW-1133">Transmembrane helix</keyword>